<dbReference type="Pfam" id="PF07690">
    <property type="entry name" value="MFS_1"/>
    <property type="match status" value="1"/>
</dbReference>
<evidence type="ECO:0000259" key="7">
    <source>
        <dbReference type="PROSITE" id="PS50850"/>
    </source>
</evidence>
<comment type="subcellular location">
    <subcellularLocation>
        <location evidence="1">Membrane</location>
        <topology evidence="1">Multi-pass membrane protein</topology>
    </subcellularLocation>
</comment>
<feature type="transmembrane region" description="Helical" evidence="6">
    <location>
        <begin position="256"/>
        <end position="281"/>
    </location>
</feature>
<feature type="domain" description="Major facilitator superfamily (MFS) profile" evidence="7">
    <location>
        <begin position="8"/>
        <end position="441"/>
    </location>
</feature>
<dbReference type="PROSITE" id="PS50850">
    <property type="entry name" value="MFS"/>
    <property type="match status" value="1"/>
</dbReference>
<dbReference type="Proteomes" id="UP000198407">
    <property type="component" value="Unassembled WGS sequence"/>
</dbReference>
<keyword evidence="3 6" id="KW-0812">Transmembrane</keyword>
<evidence type="ECO:0000256" key="3">
    <source>
        <dbReference type="ARBA" id="ARBA00022692"/>
    </source>
</evidence>
<dbReference type="STRING" id="1215104.GCA_000730585_02301"/>
<dbReference type="CDD" id="cd17321">
    <property type="entry name" value="MFS_MMR_MDR_like"/>
    <property type="match status" value="1"/>
</dbReference>
<dbReference type="RefSeq" id="WP_212555904.1">
    <property type="nucleotide sequence ID" value="NZ_FZOL01000003.1"/>
</dbReference>
<feature type="transmembrane region" description="Helical" evidence="6">
    <location>
        <begin position="77"/>
        <end position="97"/>
    </location>
</feature>
<dbReference type="InterPro" id="IPR011701">
    <property type="entry name" value="MFS"/>
</dbReference>
<keyword evidence="4 6" id="KW-1133">Transmembrane helix</keyword>
<dbReference type="InterPro" id="IPR020846">
    <property type="entry name" value="MFS_dom"/>
</dbReference>
<feature type="transmembrane region" description="Helical" evidence="6">
    <location>
        <begin position="417"/>
        <end position="435"/>
    </location>
</feature>
<feature type="transmembrane region" description="Helical" evidence="6">
    <location>
        <begin position="287"/>
        <end position="310"/>
    </location>
</feature>
<evidence type="ECO:0000313" key="8">
    <source>
        <dbReference type="EMBL" id="SNS14152.1"/>
    </source>
</evidence>
<name>A0A239C2M8_9PSED</name>
<evidence type="ECO:0000256" key="4">
    <source>
        <dbReference type="ARBA" id="ARBA00022989"/>
    </source>
</evidence>
<keyword evidence="5 6" id="KW-0472">Membrane</keyword>
<dbReference type="GO" id="GO:0022857">
    <property type="term" value="F:transmembrane transporter activity"/>
    <property type="evidence" value="ECO:0007669"/>
    <property type="project" value="InterPro"/>
</dbReference>
<dbReference type="SUPFAM" id="SSF103473">
    <property type="entry name" value="MFS general substrate transporter"/>
    <property type="match status" value="1"/>
</dbReference>
<feature type="transmembrane region" description="Helical" evidence="6">
    <location>
        <begin position="46"/>
        <end position="65"/>
    </location>
</feature>
<dbReference type="PANTHER" id="PTHR42718">
    <property type="entry name" value="MAJOR FACILITATOR SUPERFAMILY MULTIDRUG TRANSPORTER MFSC"/>
    <property type="match status" value="1"/>
</dbReference>
<proteinExistence type="predicted"/>
<dbReference type="PANTHER" id="PTHR42718:SF9">
    <property type="entry name" value="MAJOR FACILITATOR SUPERFAMILY MULTIDRUG TRANSPORTER MFSC"/>
    <property type="match status" value="1"/>
</dbReference>
<evidence type="ECO:0000256" key="6">
    <source>
        <dbReference type="SAM" id="Phobius"/>
    </source>
</evidence>
<keyword evidence="2" id="KW-0813">Transport</keyword>
<dbReference type="EMBL" id="FZOL01000003">
    <property type="protein sequence ID" value="SNS14152.1"/>
    <property type="molecule type" value="Genomic_DNA"/>
</dbReference>
<gene>
    <name evidence="8" type="ORF">SAMN05444352_103325</name>
</gene>
<feature type="transmembrane region" description="Helical" evidence="6">
    <location>
        <begin position="219"/>
        <end position="235"/>
    </location>
</feature>
<protein>
    <submittedName>
        <fullName evidence="8">MFS transporter, DHA2 family, multidrug resistance protein</fullName>
    </submittedName>
</protein>
<evidence type="ECO:0000256" key="1">
    <source>
        <dbReference type="ARBA" id="ARBA00004141"/>
    </source>
</evidence>
<accession>A0A239C2M8</accession>
<keyword evidence="9" id="KW-1185">Reference proteome</keyword>
<feature type="transmembrane region" description="Helical" evidence="6">
    <location>
        <begin position="103"/>
        <end position="120"/>
    </location>
</feature>
<dbReference type="InterPro" id="IPR036259">
    <property type="entry name" value="MFS_trans_sf"/>
</dbReference>
<evidence type="ECO:0000256" key="5">
    <source>
        <dbReference type="ARBA" id="ARBA00023136"/>
    </source>
</evidence>
<dbReference type="Gene3D" id="1.20.1250.20">
    <property type="entry name" value="MFS general substrate transporter like domains"/>
    <property type="match status" value="1"/>
</dbReference>
<dbReference type="Gene3D" id="1.20.1720.10">
    <property type="entry name" value="Multidrug resistance protein D"/>
    <property type="match status" value="1"/>
</dbReference>
<reference evidence="9" key="1">
    <citation type="submission" date="2017-06" db="EMBL/GenBank/DDBJ databases">
        <authorList>
            <person name="Varghese N."/>
            <person name="Submissions S."/>
        </authorList>
    </citation>
    <scope>NUCLEOTIDE SEQUENCE [LARGE SCALE GENOMIC DNA]</scope>
    <source>
        <strain evidence="9">DSM 22348</strain>
    </source>
</reference>
<evidence type="ECO:0000313" key="9">
    <source>
        <dbReference type="Proteomes" id="UP000198407"/>
    </source>
</evidence>
<organism evidence="8 9">
    <name type="scientific">Pseudomonas japonica</name>
    <dbReference type="NCBI Taxonomy" id="256466"/>
    <lineage>
        <taxon>Bacteria</taxon>
        <taxon>Pseudomonadati</taxon>
        <taxon>Pseudomonadota</taxon>
        <taxon>Gammaproteobacteria</taxon>
        <taxon>Pseudomonadales</taxon>
        <taxon>Pseudomonadaceae</taxon>
        <taxon>Pseudomonas</taxon>
    </lineage>
</organism>
<evidence type="ECO:0000256" key="2">
    <source>
        <dbReference type="ARBA" id="ARBA00022448"/>
    </source>
</evidence>
<dbReference type="GO" id="GO:0016020">
    <property type="term" value="C:membrane"/>
    <property type="evidence" value="ECO:0007669"/>
    <property type="project" value="UniProtKB-SubCell"/>
</dbReference>
<feature type="transmembrane region" description="Helical" evidence="6">
    <location>
        <begin position="322"/>
        <end position="343"/>
    </location>
</feature>
<feature type="transmembrane region" description="Helical" evidence="6">
    <location>
        <begin position="193"/>
        <end position="213"/>
    </location>
</feature>
<feature type="transmembrane region" description="Helical" evidence="6">
    <location>
        <begin position="349"/>
        <end position="367"/>
    </location>
</feature>
<dbReference type="AlphaFoldDB" id="A0A239C2M8"/>
<feature type="transmembrane region" description="Helical" evidence="6">
    <location>
        <begin position="160"/>
        <end position="181"/>
    </location>
</feature>
<sequence length="446" mass="45477">MSRRPALAIGAVLAAMVLVVLNTAMIAVALPTLATALRVAPASVTWILTAHQAALLMALLPCAALGESLGYRRVFTWGVWLFAGGSLLCVVSPSLAWLVAARVVQGFGAAAVMALGVALLRQVLEPRRLGAAIAWNALAVALSSAASPVIGAALLSVAAWPGLFALHLPLAAGVLLAARALPASAASARRPALISILLNAGAFAALTGAAALVITVPPAAGLLLACAALQLWLLVRRERSKRTPLIPLDLLASRSLRLSVIASVLCFAGQTAGTIALPFLLQHNLGLGTWMTGLLLLPWPLSVAITAPFAGRLAERIATARLCCLGGTCLATGLCLCSLPRAADPVLQLIPPTLLCGFGFALFNVANNRNLFLAAPVQRSGAIGGLQGTARLLGQTAGGVLMALLFERFGAASAPRLGLGVAACLVVFSAWVSLLQGGTSTDRSVA</sequence>
<dbReference type="PRINTS" id="PR01036">
    <property type="entry name" value="TCRTETB"/>
</dbReference>
<feature type="transmembrane region" description="Helical" evidence="6">
    <location>
        <begin position="132"/>
        <end position="154"/>
    </location>
</feature>